<accession>A0A2P4YJS4</accession>
<keyword evidence="4" id="KW-1185">Reference proteome</keyword>
<evidence type="ECO:0000259" key="2">
    <source>
        <dbReference type="Pfam" id="PF04577"/>
    </source>
</evidence>
<feature type="transmembrane region" description="Helical" evidence="1">
    <location>
        <begin position="13"/>
        <end position="35"/>
    </location>
</feature>
<dbReference type="EMBL" id="NCKW01002188">
    <property type="protein sequence ID" value="POM78041.1"/>
    <property type="molecule type" value="Genomic_DNA"/>
</dbReference>
<dbReference type="Pfam" id="PF04577">
    <property type="entry name" value="Glyco_transf_61"/>
    <property type="match status" value="1"/>
</dbReference>
<name>A0A2P4YJS4_9STRA</name>
<dbReference type="AlphaFoldDB" id="A0A2P4YJS4"/>
<protein>
    <recommendedName>
        <fullName evidence="2">Glycosyltransferase 61 catalytic domain-containing protein</fullName>
    </recommendedName>
</protein>
<keyword evidence="1" id="KW-1133">Transmembrane helix</keyword>
<keyword evidence="1" id="KW-0812">Transmembrane</keyword>
<comment type="caution">
    <text evidence="3">The sequence shown here is derived from an EMBL/GenBank/DDBJ whole genome shotgun (WGS) entry which is preliminary data.</text>
</comment>
<reference evidence="3 4" key="1">
    <citation type="journal article" date="2017" name="Genome Biol. Evol.">
        <title>Phytophthora megakarya and P. palmivora, closely related causal agents of cacao black pod rot, underwent increases in genome sizes and gene numbers by different mechanisms.</title>
        <authorList>
            <person name="Ali S.S."/>
            <person name="Shao J."/>
            <person name="Lary D.J."/>
            <person name="Kronmiller B."/>
            <person name="Shen D."/>
            <person name="Strem M.D."/>
            <person name="Amoako-Attah I."/>
            <person name="Akrofi A.Y."/>
            <person name="Begoude B.A."/>
            <person name="Ten Hoopen G.M."/>
            <person name="Coulibaly K."/>
            <person name="Kebe B.I."/>
            <person name="Melnick R.L."/>
            <person name="Guiltinan M.J."/>
            <person name="Tyler B.M."/>
            <person name="Meinhardt L.W."/>
            <person name="Bailey B.A."/>
        </authorList>
    </citation>
    <scope>NUCLEOTIDE SEQUENCE [LARGE SCALE GENOMIC DNA]</scope>
    <source>
        <strain evidence="4">sbr112.9</strain>
    </source>
</reference>
<dbReference type="GO" id="GO:0016757">
    <property type="term" value="F:glycosyltransferase activity"/>
    <property type="evidence" value="ECO:0007669"/>
    <property type="project" value="InterPro"/>
</dbReference>
<evidence type="ECO:0000313" key="4">
    <source>
        <dbReference type="Proteomes" id="UP000237271"/>
    </source>
</evidence>
<evidence type="ECO:0000256" key="1">
    <source>
        <dbReference type="SAM" id="Phobius"/>
    </source>
</evidence>
<proteinExistence type="predicted"/>
<dbReference type="Proteomes" id="UP000237271">
    <property type="component" value="Unassembled WGS sequence"/>
</dbReference>
<dbReference type="InterPro" id="IPR049625">
    <property type="entry name" value="Glyco_transf_61_cat"/>
</dbReference>
<evidence type="ECO:0000313" key="3">
    <source>
        <dbReference type="EMBL" id="POM78041.1"/>
    </source>
</evidence>
<keyword evidence="1" id="KW-0472">Membrane</keyword>
<dbReference type="OrthoDB" id="529273at2759"/>
<gene>
    <name evidence="3" type="ORF">PHPALM_4479</name>
</gene>
<sequence>MARQWGVKFREPLWLQFLLGGSVLFSALMLLLLWAKLPSHDSLRRSPATSTITTKLPSDLFTLVQQRRKNLTTTSNLELLHVDDLSRSDSYEHWAPVIVTKCMHGMDERTAPCIKEANRTNMIEAQELMYPAFRLKLPNFVSVAMQTKWLSQGLHVDRMRVSEDQFDLVNELNVDTLVVATSPDSWSFQHFIDRVAVVWSQAQLVIPTMKKSDTVIVSGREPRDSIVNEIYEVMVGQHLHAPNLVAAKRLVFSCRAPLIHPFTTQRITENILQSLPPPSNDSVSERNIILFLSRSKGGKAFNGGRQILNEPDLFNAISAMLNTTGRQETLQYFRHDQFNGLKDVATFMRDRVKMMIGPHGAAFYNARFAQPRTAIIEIVPDPDKFFVPCFWEQARLLGQDYSAHVGRTQNEQNDMLVDNIQDVVHLVQGRLEYLDKSYRTQDALDHKYAWDIETKA</sequence>
<organism evidence="3 4">
    <name type="scientific">Phytophthora palmivora</name>
    <dbReference type="NCBI Taxonomy" id="4796"/>
    <lineage>
        <taxon>Eukaryota</taxon>
        <taxon>Sar</taxon>
        <taxon>Stramenopiles</taxon>
        <taxon>Oomycota</taxon>
        <taxon>Peronosporomycetes</taxon>
        <taxon>Peronosporales</taxon>
        <taxon>Peronosporaceae</taxon>
        <taxon>Phytophthora</taxon>
    </lineage>
</organism>
<feature type="domain" description="Glycosyltransferase 61 catalytic" evidence="2">
    <location>
        <begin position="188"/>
        <end position="376"/>
    </location>
</feature>